<evidence type="ECO:0000256" key="3">
    <source>
        <dbReference type="ARBA" id="ARBA00022679"/>
    </source>
</evidence>
<accession>S8C388</accession>
<organism evidence="9 10">
    <name type="scientific">Genlisea aurea</name>
    <dbReference type="NCBI Taxonomy" id="192259"/>
    <lineage>
        <taxon>Eukaryota</taxon>
        <taxon>Viridiplantae</taxon>
        <taxon>Streptophyta</taxon>
        <taxon>Embryophyta</taxon>
        <taxon>Tracheophyta</taxon>
        <taxon>Spermatophyta</taxon>
        <taxon>Magnoliopsida</taxon>
        <taxon>eudicotyledons</taxon>
        <taxon>Gunneridae</taxon>
        <taxon>Pentapetalae</taxon>
        <taxon>asterids</taxon>
        <taxon>lamiids</taxon>
        <taxon>Lamiales</taxon>
        <taxon>Lentibulariaceae</taxon>
        <taxon>Genlisea</taxon>
    </lineage>
</organism>
<dbReference type="EMBL" id="AUSU01006943">
    <property type="protein sequence ID" value="EPS61300.1"/>
    <property type="molecule type" value="Genomic_DNA"/>
</dbReference>
<keyword evidence="8" id="KW-0732">Signal</keyword>
<evidence type="ECO:0000256" key="4">
    <source>
        <dbReference type="ARBA" id="ARBA00022692"/>
    </source>
</evidence>
<keyword evidence="6 7" id="KW-0472">Membrane</keyword>
<dbReference type="PANTHER" id="PTHR43009">
    <property type="entry name" value="HOMOGENTISATE SOLANESYLTRANSFERASE, CHLOROPLASTIC"/>
    <property type="match status" value="1"/>
</dbReference>
<reference evidence="9 10" key="1">
    <citation type="journal article" date="2013" name="BMC Genomics">
        <title>The miniature genome of a carnivorous plant Genlisea aurea contains a low number of genes and short non-coding sequences.</title>
        <authorList>
            <person name="Leushkin E.V."/>
            <person name="Sutormin R.A."/>
            <person name="Nabieva E.R."/>
            <person name="Penin A.A."/>
            <person name="Kondrashov A.S."/>
            <person name="Logacheva M.D."/>
        </authorList>
    </citation>
    <scope>NUCLEOTIDE SEQUENCE [LARGE SCALE GENOMIC DNA]</scope>
</reference>
<keyword evidence="3" id="KW-0808">Transferase</keyword>
<dbReference type="GO" id="GO:0016765">
    <property type="term" value="F:transferase activity, transferring alkyl or aryl (other than methyl) groups"/>
    <property type="evidence" value="ECO:0007669"/>
    <property type="project" value="InterPro"/>
</dbReference>
<sequence>VLTKSILLSSCLCSLFSLIISLAKDLPDVEGDRKAGLNLLSVKIGQMPVFVICVSMLMATYGLCIGIGLSSPILLNRIVTVSSHVCIAGVAVLRTLSVDLSSPKSTQAFYYFIWRLLYVEYALIPFIR</sequence>
<dbReference type="OrthoDB" id="1502398at2759"/>
<gene>
    <name evidence="9" type="ORF">M569_13497</name>
</gene>
<dbReference type="AlphaFoldDB" id="S8C388"/>
<evidence type="ECO:0000313" key="9">
    <source>
        <dbReference type="EMBL" id="EPS61300.1"/>
    </source>
</evidence>
<feature type="chain" id="PRO_5004561842" evidence="8">
    <location>
        <begin position="24"/>
        <end position="128"/>
    </location>
</feature>
<feature type="non-terminal residue" evidence="9">
    <location>
        <position position="1"/>
    </location>
</feature>
<feature type="transmembrane region" description="Helical" evidence="7">
    <location>
        <begin position="108"/>
        <end position="127"/>
    </location>
</feature>
<dbReference type="Proteomes" id="UP000015453">
    <property type="component" value="Unassembled WGS sequence"/>
</dbReference>
<proteinExistence type="inferred from homology"/>
<evidence type="ECO:0000256" key="6">
    <source>
        <dbReference type="ARBA" id="ARBA00023136"/>
    </source>
</evidence>
<evidence type="ECO:0000313" key="10">
    <source>
        <dbReference type="Proteomes" id="UP000015453"/>
    </source>
</evidence>
<keyword evidence="5 7" id="KW-1133">Transmembrane helix</keyword>
<dbReference type="InterPro" id="IPR000537">
    <property type="entry name" value="UbiA_prenyltransferase"/>
</dbReference>
<keyword evidence="4 7" id="KW-0812">Transmembrane</keyword>
<comment type="subcellular location">
    <subcellularLocation>
        <location evidence="1">Plastid</location>
        <location evidence="1">Chloroplast membrane</location>
        <topology evidence="1">Multi-pass membrane protein</topology>
    </subcellularLocation>
</comment>
<feature type="signal peptide" evidence="8">
    <location>
        <begin position="1"/>
        <end position="23"/>
    </location>
</feature>
<evidence type="ECO:0000256" key="8">
    <source>
        <dbReference type="SAM" id="SignalP"/>
    </source>
</evidence>
<evidence type="ECO:0000256" key="2">
    <source>
        <dbReference type="ARBA" id="ARBA00005985"/>
    </source>
</evidence>
<dbReference type="PANTHER" id="PTHR43009:SF7">
    <property type="entry name" value="HOMOGENTISATE GERANYLGERANYLTRANSFERASE, CHLOROPLASTIC"/>
    <property type="match status" value="1"/>
</dbReference>
<feature type="transmembrane region" description="Helical" evidence="7">
    <location>
        <begin position="74"/>
        <end position="96"/>
    </location>
</feature>
<feature type="transmembrane region" description="Helical" evidence="7">
    <location>
        <begin position="47"/>
        <end position="67"/>
    </location>
</feature>
<evidence type="ECO:0000256" key="1">
    <source>
        <dbReference type="ARBA" id="ARBA00004508"/>
    </source>
</evidence>
<evidence type="ECO:0000256" key="5">
    <source>
        <dbReference type="ARBA" id="ARBA00022989"/>
    </source>
</evidence>
<dbReference type="GO" id="GO:0031969">
    <property type="term" value="C:chloroplast membrane"/>
    <property type="evidence" value="ECO:0007669"/>
    <property type="project" value="UniProtKB-SubCell"/>
</dbReference>
<protein>
    <submittedName>
        <fullName evidence="9">Uncharacterized protein</fullName>
    </submittedName>
</protein>
<comment type="similarity">
    <text evidence="2">Belongs to the UbiA prenyltransferase family.</text>
</comment>
<keyword evidence="10" id="KW-1185">Reference proteome</keyword>
<name>S8C388_9LAMI</name>
<comment type="caution">
    <text evidence="9">The sequence shown here is derived from an EMBL/GenBank/DDBJ whole genome shotgun (WGS) entry which is preliminary data.</text>
</comment>
<dbReference type="Pfam" id="PF01040">
    <property type="entry name" value="UbiA"/>
    <property type="match status" value="1"/>
</dbReference>
<evidence type="ECO:0000256" key="7">
    <source>
        <dbReference type="SAM" id="Phobius"/>
    </source>
</evidence>